<name>A0A0A9BLE7_ARUDO</name>
<reference evidence="1" key="1">
    <citation type="submission" date="2014-09" db="EMBL/GenBank/DDBJ databases">
        <authorList>
            <person name="Magalhaes I.L.F."/>
            <person name="Oliveira U."/>
            <person name="Santos F.R."/>
            <person name="Vidigal T.H.D.A."/>
            <person name="Brescovit A.D."/>
            <person name="Santos A.J."/>
        </authorList>
    </citation>
    <scope>NUCLEOTIDE SEQUENCE</scope>
    <source>
        <tissue evidence="1">Shoot tissue taken approximately 20 cm above the soil surface</tissue>
    </source>
</reference>
<reference evidence="1" key="2">
    <citation type="journal article" date="2015" name="Data Brief">
        <title>Shoot transcriptome of the giant reed, Arundo donax.</title>
        <authorList>
            <person name="Barrero R.A."/>
            <person name="Guerrero F.D."/>
            <person name="Moolhuijzen P."/>
            <person name="Goolsby J.A."/>
            <person name="Tidwell J."/>
            <person name="Bellgard S.E."/>
            <person name="Bellgard M.I."/>
        </authorList>
    </citation>
    <scope>NUCLEOTIDE SEQUENCE</scope>
    <source>
        <tissue evidence="1">Shoot tissue taken approximately 20 cm above the soil surface</tissue>
    </source>
</reference>
<protein>
    <submittedName>
        <fullName evidence="1">Uncharacterized protein</fullName>
    </submittedName>
</protein>
<accession>A0A0A9BLE7</accession>
<sequence>MLFSYVQQRNEIILIHWTSTGQQWLSI</sequence>
<dbReference type="AlphaFoldDB" id="A0A0A9BLE7"/>
<proteinExistence type="predicted"/>
<organism evidence="1">
    <name type="scientific">Arundo donax</name>
    <name type="common">Giant reed</name>
    <name type="synonym">Donax arundinaceus</name>
    <dbReference type="NCBI Taxonomy" id="35708"/>
    <lineage>
        <taxon>Eukaryota</taxon>
        <taxon>Viridiplantae</taxon>
        <taxon>Streptophyta</taxon>
        <taxon>Embryophyta</taxon>
        <taxon>Tracheophyta</taxon>
        <taxon>Spermatophyta</taxon>
        <taxon>Magnoliopsida</taxon>
        <taxon>Liliopsida</taxon>
        <taxon>Poales</taxon>
        <taxon>Poaceae</taxon>
        <taxon>PACMAD clade</taxon>
        <taxon>Arundinoideae</taxon>
        <taxon>Arundineae</taxon>
        <taxon>Arundo</taxon>
    </lineage>
</organism>
<evidence type="ECO:0000313" key="1">
    <source>
        <dbReference type="EMBL" id="JAD64181.1"/>
    </source>
</evidence>
<dbReference type="EMBL" id="GBRH01233714">
    <property type="protein sequence ID" value="JAD64181.1"/>
    <property type="molecule type" value="Transcribed_RNA"/>
</dbReference>